<keyword evidence="2" id="KW-0812">Transmembrane</keyword>
<feature type="coiled-coil region" evidence="1">
    <location>
        <begin position="301"/>
        <end position="374"/>
    </location>
</feature>
<dbReference type="Proteomes" id="UP000217895">
    <property type="component" value="Plasmid Plasmid2 dna"/>
</dbReference>
<dbReference type="AlphaFoldDB" id="A0A1Z4JS61"/>
<organism evidence="3 4">
    <name type="scientific">Leptolyngbya boryana NIES-2135</name>
    <dbReference type="NCBI Taxonomy" id="1973484"/>
    <lineage>
        <taxon>Bacteria</taxon>
        <taxon>Bacillati</taxon>
        <taxon>Cyanobacteriota</taxon>
        <taxon>Cyanophyceae</taxon>
        <taxon>Leptolyngbyales</taxon>
        <taxon>Leptolyngbyaceae</taxon>
        <taxon>Leptolyngbya group</taxon>
        <taxon>Leptolyngbya</taxon>
    </lineage>
</organism>
<reference evidence="3 4" key="1">
    <citation type="submission" date="2017-06" db="EMBL/GenBank/DDBJ databases">
        <title>Genome sequencing of cyanobaciteial culture collection at National Institute for Environmental Studies (NIES).</title>
        <authorList>
            <person name="Hirose Y."/>
            <person name="Shimura Y."/>
            <person name="Fujisawa T."/>
            <person name="Nakamura Y."/>
            <person name="Kawachi M."/>
        </authorList>
    </citation>
    <scope>NUCLEOTIDE SEQUENCE [LARGE SCALE GENOMIC DNA]</scope>
    <source>
        <strain evidence="3 4">NIES-2135</strain>
        <plasmid evidence="4">Plasmid Plasmid2 dna</plasmid>
    </source>
</reference>
<keyword evidence="3" id="KW-0614">Plasmid</keyword>
<dbReference type="EMBL" id="AP018205">
    <property type="protein sequence ID" value="BAY59550.1"/>
    <property type="molecule type" value="Genomic_DNA"/>
</dbReference>
<feature type="transmembrane region" description="Helical" evidence="2">
    <location>
        <begin position="12"/>
        <end position="29"/>
    </location>
</feature>
<evidence type="ECO:0000313" key="4">
    <source>
        <dbReference type="Proteomes" id="UP000217895"/>
    </source>
</evidence>
<geneLocation type="plasmid" evidence="3">
    <name>plasmid2</name>
</geneLocation>
<keyword evidence="4" id="KW-1185">Reference proteome</keyword>
<proteinExistence type="predicted"/>
<keyword evidence="1" id="KW-0175">Coiled coil</keyword>
<keyword evidence="2" id="KW-1133">Transmembrane helix</keyword>
<keyword evidence="2" id="KW-0472">Membrane</keyword>
<feature type="coiled-coil region" evidence="1">
    <location>
        <begin position="112"/>
        <end position="172"/>
    </location>
</feature>
<sequence>MPNTKSNDWIELMSFLGGIVSFILFLAAIAQQSRIAQSLSLLGLATSTGGIVACALSDRTNQTREEVEALTQRLSDRDLTLAAKDDRIVNLTAELNRVMAFVDHLKSAPISVDRTSHIVAQYQEKLNTLQARYRAEVERVKTEARSQHQTELDRLRSEMVAADTRIHEFEQRFLDRAQETLSEALTSFHDRISDLVMDNLRKLSHLEPETRDATFAERLQQLSEEVTDLHQTYVAQILNLSHFLDAENILDCSDEALSILYHLMDDYTSIKVKVINALKAKTIRELQTTIQAYQAADLVPKAQLEQLVKNLKLRLQEYELDAVQHQESVVAIANDYEAQTLEDDRIVRGYIDQLAKLEHDNHQLKEQVASLSALKKFDPGAWGWGADIGNQVIDYLMSENIPCDALPLDFSPTDSHLTIALNCRTEAGLRMLAKDGKEFEKGMAAAKGWSHVSLTLTGRVVKVTVQYANRAIAKTKPEAVLDRPISDWDLYLAAEYHWFIAAAC</sequence>
<evidence type="ECO:0000313" key="3">
    <source>
        <dbReference type="EMBL" id="BAY59550.1"/>
    </source>
</evidence>
<accession>A0A1Z4JS61</accession>
<evidence type="ECO:0000256" key="2">
    <source>
        <dbReference type="SAM" id="Phobius"/>
    </source>
</evidence>
<protein>
    <submittedName>
        <fullName evidence="3">Uncharacterized protein</fullName>
    </submittedName>
</protein>
<gene>
    <name evidence="3" type="ORF">NIES2135_64270</name>
</gene>
<name>A0A1Z4JS61_LEPBY</name>
<evidence type="ECO:0000256" key="1">
    <source>
        <dbReference type="SAM" id="Coils"/>
    </source>
</evidence>